<feature type="binding site" evidence="9">
    <location>
        <position position="53"/>
    </location>
    <ligand>
        <name>NADP(+)</name>
        <dbReference type="ChEBI" id="CHEBI:58349"/>
    </ligand>
</feature>
<keyword evidence="7 9" id="KW-0560">Oxidoreductase</keyword>
<dbReference type="SUPFAM" id="SSF51735">
    <property type="entry name" value="NAD(P)-binding Rossmann-fold domains"/>
    <property type="match status" value="1"/>
</dbReference>
<keyword evidence="8 9" id="KW-0100">Branched-chain amino acid biosynthesis</keyword>
<protein>
    <recommendedName>
        <fullName evidence="9">Ketol-acid reductoisomerase (NADP(+))</fullName>
        <shortName evidence="9">KARI</shortName>
        <ecNumber evidence="9">1.1.1.86</ecNumber>
    </recommendedName>
    <alternativeName>
        <fullName evidence="9">Acetohydroxy-acid isomeroreductase</fullName>
        <shortName evidence="9">AHIR</shortName>
    </alternativeName>
    <alternativeName>
        <fullName evidence="9">Alpha-keto-beta-hydroxylacyl reductoisomerase</fullName>
    </alternativeName>
</protein>
<proteinExistence type="inferred from homology"/>
<dbReference type="AlphaFoldDB" id="A0A9D0YX28"/>
<keyword evidence="9" id="KW-0521">NADP</keyword>
<keyword evidence="5 9" id="KW-0479">Metal-binding</keyword>
<evidence type="ECO:0000259" key="12">
    <source>
        <dbReference type="PROSITE" id="PS51851"/>
    </source>
</evidence>
<evidence type="ECO:0000256" key="6">
    <source>
        <dbReference type="ARBA" id="ARBA00022842"/>
    </source>
</evidence>
<dbReference type="InterPro" id="IPR013116">
    <property type="entry name" value="KARI_N"/>
</dbReference>
<reference evidence="13" key="1">
    <citation type="submission" date="2020-10" db="EMBL/GenBank/DDBJ databases">
        <authorList>
            <person name="Gilroy R."/>
        </authorList>
    </citation>
    <scope>NUCLEOTIDE SEQUENCE</scope>
    <source>
        <strain evidence="13">ChiHile30-977</strain>
    </source>
</reference>
<dbReference type="Pfam" id="PF07991">
    <property type="entry name" value="KARI_N"/>
    <property type="match status" value="1"/>
</dbReference>
<dbReference type="InterPro" id="IPR014359">
    <property type="entry name" value="KARI_prok"/>
</dbReference>
<gene>
    <name evidence="9 13" type="primary">ilvC</name>
    <name evidence="13" type="ORF">IAA66_09615</name>
</gene>
<comment type="similarity">
    <text evidence="3 9 10">Belongs to the ketol-acid reductoisomerase family.</text>
</comment>
<feature type="binding site" evidence="9 10">
    <location>
        <position position="191"/>
    </location>
    <ligand>
        <name>Mg(2+)</name>
        <dbReference type="ChEBI" id="CHEBI:18420"/>
        <label>2</label>
    </ligand>
</feature>
<comment type="pathway">
    <text evidence="1 9">Amino-acid biosynthesis; L-valine biosynthesis; L-valine from pyruvate: step 2/4.</text>
</comment>
<dbReference type="GO" id="GO:0000287">
    <property type="term" value="F:magnesium ion binding"/>
    <property type="evidence" value="ECO:0007669"/>
    <property type="project" value="UniProtKB-UniRule"/>
</dbReference>
<dbReference type="Gene3D" id="6.10.240.10">
    <property type="match status" value="1"/>
</dbReference>
<dbReference type="EC" id="1.1.1.86" evidence="9"/>
<evidence type="ECO:0000256" key="8">
    <source>
        <dbReference type="ARBA" id="ARBA00023304"/>
    </source>
</evidence>
<dbReference type="InterPro" id="IPR000506">
    <property type="entry name" value="KARI_C"/>
</dbReference>
<dbReference type="SUPFAM" id="SSF48179">
    <property type="entry name" value="6-phosphogluconate dehydrogenase C-terminal domain-like"/>
    <property type="match status" value="1"/>
</dbReference>
<comment type="caution">
    <text evidence="13">The sequence shown here is derived from an EMBL/GenBank/DDBJ whole genome shotgun (WGS) entry which is preliminary data.</text>
</comment>
<dbReference type="PROSITE" id="PS51851">
    <property type="entry name" value="KARI_C"/>
    <property type="match status" value="1"/>
</dbReference>
<dbReference type="GO" id="GO:0009099">
    <property type="term" value="P:L-valine biosynthetic process"/>
    <property type="evidence" value="ECO:0007669"/>
    <property type="project" value="UniProtKB-UniRule"/>
</dbReference>
<evidence type="ECO:0000256" key="3">
    <source>
        <dbReference type="ARBA" id="ARBA00010318"/>
    </source>
</evidence>
<feature type="binding site" evidence="9">
    <location>
        <position position="134"/>
    </location>
    <ligand>
        <name>NADP(+)</name>
        <dbReference type="ChEBI" id="CHEBI:58349"/>
    </ligand>
</feature>
<dbReference type="InterPro" id="IPR013023">
    <property type="entry name" value="KARI"/>
</dbReference>
<dbReference type="PANTHER" id="PTHR21371:SF1">
    <property type="entry name" value="KETOL-ACID REDUCTOISOMERASE, MITOCHONDRIAL"/>
    <property type="match status" value="1"/>
</dbReference>
<evidence type="ECO:0000256" key="10">
    <source>
        <dbReference type="PROSITE-ProRule" id="PRU01198"/>
    </source>
</evidence>
<feature type="binding site" evidence="9 10">
    <location>
        <position position="191"/>
    </location>
    <ligand>
        <name>Mg(2+)</name>
        <dbReference type="ChEBI" id="CHEBI:18420"/>
        <label>1</label>
    </ligand>
</feature>
<dbReference type="Proteomes" id="UP000886819">
    <property type="component" value="Unassembled WGS sequence"/>
</dbReference>
<feature type="binding site" evidence="9 10">
    <location>
        <position position="252"/>
    </location>
    <ligand>
        <name>substrate</name>
    </ligand>
</feature>
<accession>A0A9D0YX28</accession>
<feature type="domain" description="KARI C-terminal knotted" evidence="12">
    <location>
        <begin position="183"/>
        <end position="328"/>
    </location>
</feature>
<feature type="binding site" evidence="9 10">
    <location>
        <position position="227"/>
    </location>
    <ligand>
        <name>Mg(2+)</name>
        <dbReference type="ChEBI" id="CHEBI:18420"/>
        <label>2</label>
    </ligand>
</feature>
<dbReference type="Gene3D" id="3.40.50.720">
    <property type="entry name" value="NAD(P)-binding Rossmann-like Domain"/>
    <property type="match status" value="1"/>
</dbReference>
<evidence type="ECO:0000313" key="14">
    <source>
        <dbReference type="Proteomes" id="UP000886819"/>
    </source>
</evidence>
<dbReference type="GO" id="GO:0004455">
    <property type="term" value="F:ketol-acid reductoisomerase activity"/>
    <property type="evidence" value="ECO:0007669"/>
    <property type="project" value="UniProtKB-UniRule"/>
</dbReference>
<dbReference type="GO" id="GO:0009097">
    <property type="term" value="P:isoleucine biosynthetic process"/>
    <property type="evidence" value="ECO:0007669"/>
    <property type="project" value="UniProtKB-UniRule"/>
</dbReference>
<feature type="binding site" evidence="9 10">
    <location>
        <position position="231"/>
    </location>
    <ligand>
        <name>Mg(2+)</name>
        <dbReference type="ChEBI" id="CHEBI:18420"/>
        <label>2</label>
    </ligand>
</feature>
<evidence type="ECO:0000256" key="2">
    <source>
        <dbReference type="ARBA" id="ARBA00004885"/>
    </source>
</evidence>
<keyword evidence="6 9" id="KW-0460">Magnesium</keyword>
<keyword evidence="4 9" id="KW-0028">Amino-acid biosynthesis</keyword>
<organism evidence="13 14">
    <name type="scientific">Candidatus Avichristensenella intestinipullorum</name>
    <dbReference type="NCBI Taxonomy" id="2840693"/>
    <lineage>
        <taxon>Bacteria</taxon>
        <taxon>Bacillati</taxon>
        <taxon>Bacillota</taxon>
        <taxon>Clostridia</taxon>
        <taxon>Candidatus Avichristensenella</taxon>
    </lineage>
</organism>
<dbReference type="FunFam" id="3.40.50.720:FF:000023">
    <property type="entry name" value="Ketol-acid reductoisomerase (NADP(+))"/>
    <property type="match status" value="1"/>
</dbReference>
<feature type="binding site" evidence="9">
    <location>
        <begin position="25"/>
        <end position="28"/>
    </location>
    <ligand>
        <name>NADP(+)</name>
        <dbReference type="ChEBI" id="CHEBI:58349"/>
    </ligand>
</feature>
<dbReference type="NCBIfam" id="NF004017">
    <property type="entry name" value="PRK05479.1"/>
    <property type="match status" value="1"/>
</dbReference>
<dbReference type="PIRSF" id="PIRSF000116">
    <property type="entry name" value="IlvC_gammaproteo"/>
    <property type="match status" value="1"/>
</dbReference>
<comment type="cofactor">
    <cofactor evidence="9">
        <name>Mg(2+)</name>
        <dbReference type="ChEBI" id="CHEBI:18420"/>
    </cofactor>
    <text evidence="9">Binds 2 magnesium ions per subunit.</text>
</comment>
<dbReference type="EMBL" id="DVFI01000129">
    <property type="protein sequence ID" value="HIQ63821.1"/>
    <property type="molecule type" value="Genomic_DNA"/>
</dbReference>
<sequence>MAKLYYAQDCNFHALDGKTIAVIGYGSQGHAHALNLKDSGAKVIIGLYEGSKSWKKAEEAGFEVFPSAEATRRADIVVILINDEKQAALYKEHIAPNLEAGNSLVFGHGFNIHYGQIIPPADVDVWMVAPKGPGHTVRSQFLEGRGVPDLVAVYQDATGKAKELALAYAAGIGGARAGILETTFKEETETDLFGEQAVLCGGVCELMKAGFETLVAAGYQPESAYFECLHEMKLIIDLVNQGGLSFMRYSISDTAEYGDYKTGKRIITEETRKEMKKVLEEIQDGTFARDWILENMTGRPGFNARRRLEQTSQVEQVGAELRKMMSWKK</sequence>
<comment type="catalytic activity">
    <reaction evidence="9">
        <text>(2R,3R)-2,3-dihydroxy-3-methylpentanoate + NADP(+) = (S)-2-ethyl-2-hydroxy-3-oxobutanoate + NADPH + H(+)</text>
        <dbReference type="Rhea" id="RHEA:13493"/>
        <dbReference type="ChEBI" id="CHEBI:15378"/>
        <dbReference type="ChEBI" id="CHEBI:49256"/>
        <dbReference type="ChEBI" id="CHEBI:49258"/>
        <dbReference type="ChEBI" id="CHEBI:57783"/>
        <dbReference type="ChEBI" id="CHEBI:58349"/>
        <dbReference type="EC" id="1.1.1.86"/>
    </reaction>
</comment>
<dbReference type="Pfam" id="PF01450">
    <property type="entry name" value="KARI_C"/>
    <property type="match status" value="1"/>
</dbReference>
<dbReference type="GO" id="GO:0005829">
    <property type="term" value="C:cytosol"/>
    <property type="evidence" value="ECO:0007669"/>
    <property type="project" value="TreeGrafter"/>
</dbReference>
<evidence type="ECO:0000256" key="1">
    <source>
        <dbReference type="ARBA" id="ARBA00004864"/>
    </source>
</evidence>
<comment type="function">
    <text evidence="9">Involved in the biosynthesis of branched-chain amino acids (BCAA). Catalyzes an alkyl-migration followed by a ketol-acid reduction of (S)-2-acetolactate (S2AL) to yield (R)-2,3-dihydroxy-isovalerate. In the isomerase reaction, S2AL is rearranged via a Mg-dependent methyl migration to produce 3-hydroxy-3-methyl-2-ketobutyrate (HMKB). In the reductase reaction, this 2-ketoacid undergoes a metal-dependent reduction by NADPH to yield (R)-2,3-dihydroxy-isovalerate.</text>
</comment>
<evidence type="ECO:0000313" key="13">
    <source>
        <dbReference type="EMBL" id="HIQ63821.1"/>
    </source>
</evidence>
<dbReference type="HAMAP" id="MF_00435">
    <property type="entry name" value="IlvC"/>
    <property type="match status" value="1"/>
</dbReference>
<name>A0A9D0YX28_9FIRM</name>
<dbReference type="PANTHER" id="PTHR21371">
    <property type="entry name" value="KETOL-ACID REDUCTOISOMERASE, MITOCHONDRIAL"/>
    <property type="match status" value="1"/>
</dbReference>
<evidence type="ECO:0000256" key="7">
    <source>
        <dbReference type="ARBA" id="ARBA00023002"/>
    </source>
</evidence>
<dbReference type="InterPro" id="IPR008927">
    <property type="entry name" value="6-PGluconate_DH-like_C_sf"/>
</dbReference>
<comment type="catalytic activity">
    <reaction evidence="9">
        <text>(2R)-2,3-dihydroxy-3-methylbutanoate + NADP(+) = (2S)-2-acetolactate + NADPH + H(+)</text>
        <dbReference type="Rhea" id="RHEA:22068"/>
        <dbReference type="ChEBI" id="CHEBI:15378"/>
        <dbReference type="ChEBI" id="CHEBI:49072"/>
        <dbReference type="ChEBI" id="CHEBI:57783"/>
        <dbReference type="ChEBI" id="CHEBI:58349"/>
        <dbReference type="ChEBI" id="CHEBI:58476"/>
        <dbReference type="EC" id="1.1.1.86"/>
    </reaction>
</comment>
<evidence type="ECO:0000259" key="11">
    <source>
        <dbReference type="PROSITE" id="PS51850"/>
    </source>
</evidence>
<dbReference type="InterPro" id="IPR036291">
    <property type="entry name" value="NAD(P)-bd_dom_sf"/>
</dbReference>
<reference evidence="13" key="2">
    <citation type="journal article" date="2021" name="PeerJ">
        <title>Extensive microbial diversity within the chicken gut microbiome revealed by metagenomics and culture.</title>
        <authorList>
            <person name="Gilroy R."/>
            <person name="Ravi A."/>
            <person name="Getino M."/>
            <person name="Pursley I."/>
            <person name="Horton D.L."/>
            <person name="Alikhan N.F."/>
            <person name="Baker D."/>
            <person name="Gharbi K."/>
            <person name="Hall N."/>
            <person name="Watson M."/>
            <person name="Adriaenssens E.M."/>
            <person name="Foster-Nyarko E."/>
            <person name="Jarju S."/>
            <person name="Secka A."/>
            <person name="Antonio M."/>
            <person name="Oren A."/>
            <person name="Chaudhuri R.R."/>
            <person name="La Ragione R."/>
            <person name="Hildebrand F."/>
            <person name="Pallen M.J."/>
        </authorList>
    </citation>
    <scope>NUCLEOTIDE SEQUENCE</scope>
    <source>
        <strain evidence="13">ChiHile30-977</strain>
    </source>
</reference>
<dbReference type="PROSITE" id="PS51850">
    <property type="entry name" value="KARI_N"/>
    <property type="match status" value="1"/>
</dbReference>
<feature type="active site" evidence="9">
    <location>
        <position position="108"/>
    </location>
</feature>
<feature type="binding site" evidence="9 10">
    <location>
        <position position="195"/>
    </location>
    <ligand>
        <name>Mg(2+)</name>
        <dbReference type="ChEBI" id="CHEBI:18420"/>
        <label>1</label>
    </ligand>
</feature>
<dbReference type="GO" id="GO:0050661">
    <property type="term" value="F:NADP binding"/>
    <property type="evidence" value="ECO:0007669"/>
    <property type="project" value="InterPro"/>
</dbReference>
<evidence type="ECO:0000256" key="4">
    <source>
        <dbReference type="ARBA" id="ARBA00022605"/>
    </source>
</evidence>
<evidence type="ECO:0000256" key="9">
    <source>
        <dbReference type="HAMAP-Rule" id="MF_00435"/>
    </source>
</evidence>
<comment type="pathway">
    <text evidence="2 9">Amino-acid biosynthesis; L-isoleucine biosynthesis; L-isoleucine from 2-oxobutanoate: step 2/4.</text>
</comment>
<feature type="binding site" evidence="9">
    <location>
        <position position="51"/>
    </location>
    <ligand>
        <name>NADP(+)</name>
        <dbReference type="ChEBI" id="CHEBI:58349"/>
    </ligand>
</feature>
<comment type="caution">
    <text evidence="9">Lacks conserved residue(s) required for the propagation of feature annotation.</text>
</comment>
<dbReference type="NCBIfam" id="TIGR00465">
    <property type="entry name" value="ilvC"/>
    <property type="match status" value="1"/>
</dbReference>
<feature type="domain" description="KARI N-terminal Rossmann" evidence="11">
    <location>
        <begin position="2"/>
        <end position="182"/>
    </location>
</feature>
<dbReference type="NCBIfam" id="NF009940">
    <property type="entry name" value="PRK13403.1"/>
    <property type="match status" value="1"/>
</dbReference>
<evidence type="ECO:0000256" key="5">
    <source>
        <dbReference type="ARBA" id="ARBA00022723"/>
    </source>
</evidence>